<accession>A0A351U615</accession>
<sequence>MNTLILAIKNIFKNRRRTVITFLAITSGMTGLIVFGGYMEFTFMGLRESTIRTQLGHVQVAKKGYFEKGLANQGKYLIRESESVERVLARMPEVKLVTSRLTFSGLISTGERTLSCKGFGINVAEENAGDMNTFETVVDGQQLDESTGPGDGVVGVELMKALGAKVGDYLTLLTTTIDGTMNALEFKVVGVAETGSKEYDSVFVKLPLPFVKRLVNCNAVEKFMVLLNDTDDLGKATKRINGLLATDLQGMEYRTWSELADFYLKVERLYRGIFDIIIFIVGIIVLFSIANTITMSVFERTREIGTLRAIGTTRLGTMRLFLTEGVLIGIIGGIIGILVGIMVAYAINFSGGIYVPPPPGQNRGYLAMVLIVPQVILYAFASIVGVSALSSLYPSFKASRLKIVEALHHI</sequence>
<dbReference type="Pfam" id="PF12704">
    <property type="entry name" value="MacB_PCD"/>
    <property type="match status" value="1"/>
</dbReference>
<comment type="caution">
    <text evidence="10">The sequence shown here is derived from an EMBL/GenBank/DDBJ whole genome shotgun (WGS) entry which is preliminary data.</text>
</comment>
<dbReference type="GO" id="GO:0044874">
    <property type="term" value="P:lipoprotein localization to outer membrane"/>
    <property type="evidence" value="ECO:0007669"/>
    <property type="project" value="TreeGrafter"/>
</dbReference>
<comment type="similarity">
    <text evidence="2">Belongs to the ABC-4 integral membrane protein family. LolC/E subfamily.</text>
</comment>
<dbReference type="InterPro" id="IPR025857">
    <property type="entry name" value="MacB_PCD"/>
</dbReference>
<feature type="domain" description="ABC3 transporter permease C-terminal" evidence="8">
    <location>
        <begin position="276"/>
        <end position="402"/>
    </location>
</feature>
<dbReference type="InterPro" id="IPR003838">
    <property type="entry name" value="ABC3_permease_C"/>
</dbReference>
<evidence type="ECO:0000256" key="7">
    <source>
        <dbReference type="SAM" id="Phobius"/>
    </source>
</evidence>
<proteinExistence type="inferred from homology"/>
<dbReference type="PANTHER" id="PTHR30489:SF0">
    <property type="entry name" value="LIPOPROTEIN-RELEASING SYSTEM TRANSMEMBRANE PROTEIN LOLE"/>
    <property type="match status" value="1"/>
</dbReference>
<keyword evidence="3" id="KW-1003">Cell membrane</keyword>
<feature type="transmembrane region" description="Helical" evidence="7">
    <location>
        <begin position="365"/>
        <end position="393"/>
    </location>
</feature>
<dbReference type="Pfam" id="PF02687">
    <property type="entry name" value="FtsX"/>
    <property type="match status" value="1"/>
</dbReference>
<feature type="domain" description="MacB-like periplasmic core" evidence="9">
    <location>
        <begin position="18"/>
        <end position="241"/>
    </location>
</feature>
<feature type="transmembrane region" description="Helical" evidence="7">
    <location>
        <begin position="319"/>
        <end position="345"/>
    </location>
</feature>
<organism evidence="10 11">
    <name type="scientific">Syntrophorhabdus aromaticivorans</name>
    <dbReference type="NCBI Taxonomy" id="328301"/>
    <lineage>
        <taxon>Bacteria</taxon>
        <taxon>Pseudomonadati</taxon>
        <taxon>Thermodesulfobacteriota</taxon>
        <taxon>Syntrophorhabdia</taxon>
        <taxon>Syntrophorhabdales</taxon>
        <taxon>Syntrophorhabdaceae</taxon>
        <taxon>Syntrophorhabdus</taxon>
    </lineage>
</organism>
<evidence type="ECO:0000256" key="2">
    <source>
        <dbReference type="ARBA" id="ARBA00005236"/>
    </source>
</evidence>
<dbReference type="AlphaFoldDB" id="A0A351U615"/>
<name>A0A351U615_9BACT</name>
<evidence type="ECO:0000256" key="3">
    <source>
        <dbReference type="ARBA" id="ARBA00022475"/>
    </source>
</evidence>
<keyword evidence="6 7" id="KW-0472">Membrane</keyword>
<dbReference type="PANTHER" id="PTHR30489">
    <property type="entry name" value="LIPOPROTEIN-RELEASING SYSTEM TRANSMEMBRANE PROTEIN LOLE"/>
    <property type="match status" value="1"/>
</dbReference>
<dbReference type="Proteomes" id="UP000777265">
    <property type="component" value="Unassembled WGS sequence"/>
</dbReference>
<feature type="transmembrane region" description="Helical" evidence="7">
    <location>
        <begin position="276"/>
        <end position="298"/>
    </location>
</feature>
<dbReference type="STRING" id="909663.GCA_000512235_01138"/>
<gene>
    <name evidence="10" type="ORF">GXY80_11995</name>
</gene>
<evidence type="ECO:0000259" key="9">
    <source>
        <dbReference type="Pfam" id="PF12704"/>
    </source>
</evidence>
<reference evidence="10" key="1">
    <citation type="journal article" date="2020" name="Biotechnol. Biofuels">
        <title>New insights from the biogas microbiome by comprehensive genome-resolved metagenomics of nearly 1600 species originating from multiple anaerobic digesters.</title>
        <authorList>
            <person name="Campanaro S."/>
            <person name="Treu L."/>
            <person name="Rodriguez-R L.M."/>
            <person name="Kovalovszki A."/>
            <person name="Ziels R.M."/>
            <person name="Maus I."/>
            <person name="Zhu X."/>
            <person name="Kougias P.G."/>
            <person name="Basile A."/>
            <person name="Luo G."/>
            <person name="Schluter A."/>
            <person name="Konstantinidis K.T."/>
            <person name="Angelidaki I."/>
        </authorList>
    </citation>
    <scope>NUCLEOTIDE SEQUENCE</scope>
    <source>
        <strain evidence="10">AS06rmzACSIP_7</strain>
    </source>
</reference>
<feature type="transmembrane region" description="Helical" evidence="7">
    <location>
        <begin position="20"/>
        <end position="39"/>
    </location>
</feature>
<evidence type="ECO:0000313" key="11">
    <source>
        <dbReference type="Proteomes" id="UP000777265"/>
    </source>
</evidence>
<evidence type="ECO:0000256" key="1">
    <source>
        <dbReference type="ARBA" id="ARBA00004651"/>
    </source>
</evidence>
<evidence type="ECO:0000256" key="4">
    <source>
        <dbReference type="ARBA" id="ARBA00022692"/>
    </source>
</evidence>
<dbReference type="InterPro" id="IPR051447">
    <property type="entry name" value="Lipoprotein-release_system"/>
</dbReference>
<evidence type="ECO:0000259" key="8">
    <source>
        <dbReference type="Pfam" id="PF02687"/>
    </source>
</evidence>
<reference evidence="10" key="2">
    <citation type="submission" date="2020-01" db="EMBL/GenBank/DDBJ databases">
        <authorList>
            <person name="Campanaro S."/>
        </authorList>
    </citation>
    <scope>NUCLEOTIDE SEQUENCE</scope>
    <source>
        <strain evidence="10">AS06rmzACSIP_7</strain>
    </source>
</reference>
<keyword evidence="4 7" id="KW-0812">Transmembrane</keyword>
<dbReference type="GO" id="GO:0098797">
    <property type="term" value="C:plasma membrane protein complex"/>
    <property type="evidence" value="ECO:0007669"/>
    <property type="project" value="TreeGrafter"/>
</dbReference>
<keyword evidence="5 7" id="KW-1133">Transmembrane helix</keyword>
<protein>
    <submittedName>
        <fullName evidence="10">ABC transporter permease</fullName>
    </submittedName>
</protein>
<evidence type="ECO:0000313" key="10">
    <source>
        <dbReference type="EMBL" id="NLW36180.1"/>
    </source>
</evidence>
<comment type="subcellular location">
    <subcellularLocation>
        <location evidence="1">Cell membrane</location>
        <topology evidence="1">Multi-pass membrane protein</topology>
    </subcellularLocation>
</comment>
<evidence type="ECO:0000256" key="6">
    <source>
        <dbReference type="ARBA" id="ARBA00023136"/>
    </source>
</evidence>
<dbReference type="EMBL" id="JAAYEE010000219">
    <property type="protein sequence ID" value="NLW36180.1"/>
    <property type="molecule type" value="Genomic_DNA"/>
</dbReference>
<evidence type="ECO:0000256" key="5">
    <source>
        <dbReference type="ARBA" id="ARBA00022989"/>
    </source>
</evidence>